<dbReference type="EMBL" id="MU005970">
    <property type="protein sequence ID" value="KAF2861747.1"/>
    <property type="molecule type" value="Genomic_DNA"/>
</dbReference>
<name>A0A6A7C3C0_9PEZI</name>
<evidence type="ECO:0000313" key="2">
    <source>
        <dbReference type="EMBL" id="KAF2861747.1"/>
    </source>
</evidence>
<evidence type="ECO:0000313" key="3">
    <source>
        <dbReference type="Proteomes" id="UP000799421"/>
    </source>
</evidence>
<keyword evidence="3" id="KW-1185">Reference proteome</keyword>
<dbReference type="Proteomes" id="UP000799421">
    <property type="component" value="Unassembled WGS sequence"/>
</dbReference>
<protein>
    <recommendedName>
        <fullName evidence="1">DUF7924 domain-containing protein</fullName>
    </recommendedName>
</protein>
<reference evidence="2" key="1">
    <citation type="journal article" date="2020" name="Stud. Mycol.">
        <title>101 Dothideomycetes genomes: a test case for predicting lifestyles and emergence of pathogens.</title>
        <authorList>
            <person name="Haridas S."/>
            <person name="Albert R."/>
            <person name="Binder M."/>
            <person name="Bloem J."/>
            <person name="Labutti K."/>
            <person name="Salamov A."/>
            <person name="Andreopoulos B."/>
            <person name="Baker S."/>
            <person name="Barry K."/>
            <person name="Bills G."/>
            <person name="Bluhm B."/>
            <person name="Cannon C."/>
            <person name="Castanera R."/>
            <person name="Culley D."/>
            <person name="Daum C."/>
            <person name="Ezra D."/>
            <person name="Gonzalez J."/>
            <person name="Henrissat B."/>
            <person name="Kuo A."/>
            <person name="Liang C."/>
            <person name="Lipzen A."/>
            <person name="Lutzoni F."/>
            <person name="Magnuson J."/>
            <person name="Mondo S."/>
            <person name="Nolan M."/>
            <person name="Ohm R."/>
            <person name="Pangilinan J."/>
            <person name="Park H.-J."/>
            <person name="Ramirez L."/>
            <person name="Alfaro M."/>
            <person name="Sun H."/>
            <person name="Tritt A."/>
            <person name="Yoshinaga Y."/>
            <person name="Zwiers L.-H."/>
            <person name="Turgeon B."/>
            <person name="Goodwin S."/>
            <person name="Spatafora J."/>
            <person name="Crous P."/>
            <person name="Grigoriev I."/>
        </authorList>
    </citation>
    <scope>NUCLEOTIDE SEQUENCE</scope>
    <source>
        <strain evidence="2">CBS 480.64</strain>
    </source>
</reference>
<proteinExistence type="predicted"/>
<gene>
    <name evidence="2" type="ORF">K470DRAFT_285197</name>
</gene>
<organism evidence="2 3">
    <name type="scientific">Piedraia hortae CBS 480.64</name>
    <dbReference type="NCBI Taxonomy" id="1314780"/>
    <lineage>
        <taxon>Eukaryota</taxon>
        <taxon>Fungi</taxon>
        <taxon>Dikarya</taxon>
        <taxon>Ascomycota</taxon>
        <taxon>Pezizomycotina</taxon>
        <taxon>Dothideomycetes</taxon>
        <taxon>Dothideomycetidae</taxon>
        <taxon>Capnodiales</taxon>
        <taxon>Piedraiaceae</taxon>
        <taxon>Piedraia</taxon>
    </lineage>
</organism>
<dbReference type="InterPro" id="IPR057684">
    <property type="entry name" value="DUF7924"/>
</dbReference>
<sequence length="178" mass="19936">MSEPSNPRKRPVDPITTVGPDECKRAIEMLPSDTKSLINPAELQKLESWAVVEMQIEVSLCSSSSPMGQESVVQWERRIGGKIPKPDFAYGLQKTAFDKNVWNQLDWYEKYRPTRFTRGGLYFPFFVCELKAKDVSLDHAHVQACSAAATMVDAVRQLCQVTKPDEVDSLEGQILGSA</sequence>
<dbReference type="AlphaFoldDB" id="A0A6A7C3C0"/>
<dbReference type="OrthoDB" id="5132737at2759"/>
<dbReference type="Pfam" id="PF25545">
    <property type="entry name" value="DUF7924"/>
    <property type="match status" value="1"/>
</dbReference>
<evidence type="ECO:0000259" key="1">
    <source>
        <dbReference type="Pfam" id="PF25545"/>
    </source>
</evidence>
<feature type="domain" description="DUF7924" evidence="1">
    <location>
        <begin position="76"/>
        <end position="175"/>
    </location>
</feature>
<accession>A0A6A7C3C0</accession>